<sequence>MSSAASIDRSCSYTTKPVGETNPASQLNTDPVASRGDRSRNAGPRPKPKAHQGGRTKPPPSQLRANCAPQRPIAARIAAPGGSNRSRGHSDTEKQSKFPRPPRTIRRGKGTQPRWKDSGSLTSGPGRVAIGAGSCGNPRAGEPSPRLEPRPSGSGEGGAERNRLVEAVAVVSGGWGSIDRKGATGRAPRFPLGSFGWGGFVLASEFPRSGLSGGPLSASAAVIFL</sequence>
<reference evidence="2" key="1">
    <citation type="journal article" date="2012" name="Nat. Biotechnol.">
        <title>Reference genome sequence of the model plant Setaria.</title>
        <authorList>
            <person name="Bennetzen J.L."/>
            <person name="Schmutz J."/>
            <person name="Wang H."/>
            <person name="Percifield R."/>
            <person name="Hawkins J."/>
            <person name="Pontaroli A.C."/>
            <person name="Estep M."/>
            <person name="Feng L."/>
            <person name="Vaughn J.N."/>
            <person name="Grimwood J."/>
            <person name="Jenkins J."/>
            <person name="Barry K."/>
            <person name="Lindquist E."/>
            <person name="Hellsten U."/>
            <person name="Deshpande S."/>
            <person name="Wang X."/>
            <person name="Wu X."/>
            <person name="Mitros T."/>
            <person name="Triplett J."/>
            <person name="Yang X."/>
            <person name="Ye C.Y."/>
            <person name="Mauro-Herrera M."/>
            <person name="Wang L."/>
            <person name="Li P."/>
            <person name="Sharma M."/>
            <person name="Sharma R."/>
            <person name="Ronald P.C."/>
            <person name="Panaud O."/>
            <person name="Kellogg E.A."/>
            <person name="Brutnell T.P."/>
            <person name="Doust A.N."/>
            <person name="Tuskan G.A."/>
            <person name="Rokhsar D."/>
            <person name="Devos K.M."/>
        </authorList>
    </citation>
    <scope>NUCLEOTIDE SEQUENCE [LARGE SCALE GENOMIC DNA]</scope>
    <source>
        <strain evidence="2">Yugu1</strain>
    </source>
</reference>
<protein>
    <submittedName>
        <fullName evidence="2">Uncharacterized protein</fullName>
    </submittedName>
</protein>
<gene>
    <name evidence="2" type="ORF">SETIT_3G146100v2</name>
</gene>
<feature type="compositionally biased region" description="Polar residues" evidence="1">
    <location>
        <begin position="1"/>
        <end position="15"/>
    </location>
</feature>
<evidence type="ECO:0000313" key="2">
    <source>
        <dbReference type="EMBL" id="RCV16538.1"/>
    </source>
</evidence>
<accession>A0A368QFM9</accession>
<proteinExistence type="predicted"/>
<reference evidence="2" key="2">
    <citation type="submission" date="2015-07" db="EMBL/GenBank/DDBJ databases">
        <authorList>
            <person name="Noorani M."/>
        </authorList>
    </citation>
    <scope>NUCLEOTIDE SEQUENCE</scope>
    <source>
        <strain evidence="2">Yugu1</strain>
    </source>
</reference>
<organism evidence="2">
    <name type="scientific">Setaria italica</name>
    <name type="common">Foxtail millet</name>
    <name type="synonym">Panicum italicum</name>
    <dbReference type="NCBI Taxonomy" id="4555"/>
    <lineage>
        <taxon>Eukaryota</taxon>
        <taxon>Viridiplantae</taxon>
        <taxon>Streptophyta</taxon>
        <taxon>Embryophyta</taxon>
        <taxon>Tracheophyta</taxon>
        <taxon>Spermatophyta</taxon>
        <taxon>Magnoliopsida</taxon>
        <taxon>Liliopsida</taxon>
        <taxon>Poales</taxon>
        <taxon>Poaceae</taxon>
        <taxon>PACMAD clade</taxon>
        <taxon>Panicoideae</taxon>
        <taxon>Panicodae</taxon>
        <taxon>Paniceae</taxon>
        <taxon>Cenchrinae</taxon>
        <taxon>Setaria</taxon>
    </lineage>
</organism>
<feature type="compositionally biased region" description="Polar residues" evidence="1">
    <location>
        <begin position="22"/>
        <end position="31"/>
    </location>
</feature>
<evidence type="ECO:0000256" key="1">
    <source>
        <dbReference type="SAM" id="MobiDB-lite"/>
    </source>
</evidence>
<feature type="region of interest" description="Disordered" evidence="1">
    <location>
        <begin position="1"/>
        <end position="162"/>
    </location>
</feature>
<dbReference type="AlphaFoldDB" id="A0A368QFM9"/>
<dbReference type="EMBL" id="CM003530">
    <property type="protein sequence ID" value="RCV16538.1"/>
    <property type="molecule type" value="Genomic_DNA"/>
</dbReference>
<feature type="compositionally biased region" description="Low complexity" evidence="1">
    <location>
        <begin position="71"/>
        <end position="82"/>
    </location>
</feature>
<name>A0A368QFM9_SETIT</name>